<dbReference type="Gene3D" id="3.40.50.1820">
    <property type="entry name" value="alpha/beta hydrolase"/>
    <property type="match status" value="1"/>
</dbReference>
<comment type="similarity">
    <text evidence="2 10">Belongs to the peptidase S10 family.</text>
</comment>
<evidence type="ECO:0000256" key="10">
    <source>
        <dbReference type="RuleBase" id="RU361156"/>
    </source>
</evidence>
<proteinExistence type="inferred from homology"/>
<feature type="signal peptide" evidence="10">
    <location>
        <begin position="1"/>
        <end position="19"/>
    </location>
</feature>
<dbReference type="RefSeq" id="XP_011299264.1">
    <property type="nucleotide sequence ID" value="XM_011300962.1"/>
</dbReference>
<dbReference type="GeneID" id="105264227"/>
<organism evidence="11">
    <name type="scientific">Fopius arisanus</name>
    <dbReference type="NCBI Taxonomy" id="64838"/>
    <lineage>
        <taxon>Eukaryota</taxon>
        <taxon>Metazoa</taxon>
        <taxon>Ecdysozoa</taxon>
        <taxon>Arthropoda</taxon>
        <taxon>Hexapoda</taxon>
        <taxon>Insecta</taxon>
        <taxon>Pterygota</taxon>
        <taxon>Neoptera</taxon>
        <taxon>Endopterygota</taxon>
        <taxon>Hymenoptera</taxon>
        <taxon>Apocrita</taxon>
        <taxon>Ichneumonoidea</taxon>
        <taxon>Braconidae</taxon>
        <taxon>Opiinae</taxon>
        <taxon>Fopius</taxon>
    </lineage>
</organism>
<dbReference type="Proteomes" id="UP000694866">
    <property type="component" value="Unplaced"/>
</dbReference>
<evidence type="ECO:0000256" key="9">
    <source>
        <dbReference type="ARBA" id="ARBA00055847"/>
    </source>
</evidence>
<dbReference type="InterPro" id="IPR001563">
    <property type="entry name" value="Peptidase_S10"/>
</dbReference>
<evidence type="ECO:0000313" key="12">
    <source>
        <dbReference type="Proteomes" id="UP000694866"/>
    </source>
</evidence>
<evidence type="ECO:0000256" key="7">
    <source>
        <dbReference type="ARBA" id="ARBA00022801"/>
    </source>
</evidence>
<protein>
    <recommendedName>
        <fullName evidence="10">Carboxypeptidase</fullName>
        <ecNumber evidence="10">3.4.16.-</ecNumber>
    </recommendedName>
</protein>
<evidence type="ECO:0000256" key="4">
    <source>
        <dbReference type="ARBA" id="ARBA00022645"/>
    </source>
</evidence>
<evidence type="ECO:0000256" key="2">
    <source>
        <dbReference type="ARBA" id="ARBA00009431"/>
    </source>
</evidence>
<dbReference type="PRINTS" id="PR00724">
    <property type="entry name" value="CRBOXYPTASEC"/>
</dbReference>
<gene>
    <name evidence="11" type="primary">Scpep1_1</name>
    <name evidence="13" type="synonym">LOC105264227</name>
    <name evidence="11" type="ORF">g.37564</name>
</gene>
<dbReference type="Pfam" id="PF00450">
    <property type="entry name" value="Peptidase_S10"/>
    <property type="match status" value="1"/>
</dbReference>
<dbReference type="PROSITE" id="PS00131">
    <property type="entry name" value="CARBOXYPEPT_SER_SER"/>
    <property type="match status" value="1"/>
</dbReference>
<dbReference type="PANTHER" id="PTHR11802:SF3">
    <property type="entry name" value="RETINOID-INDUCIBLE SERINE CARBOXYPEPTIDASE"/>
    <property type="match status" value="1"/>
</dbReference>
<keyword evidence="7 10" id="KW-0378">Hydrolase</keyword>
<dbReference type="AlphaFoldDB" id="A0A0C9PYP4"/>
<evidence type="ECO:0000313" key="13">
    <source>
        <dbReference type="RefSeq" id="XP_011299264.1"/>
    </source>
</evidence>
<keyword evidence="6 10" id="KW-0732">Signal</keyword>
<comment type="subcellular location">
    <subcellularLocation>
        <location evidence="1">Secreted</location>
    </subcellularLocation>
</comment>
<accession>A0A0C9PYP4</accession>
<dbReference type="InterPro" id="IPR029058">
    <property type="entry name" value="AB_hydrolase_fold"/>
</dbReference>
<evidence type="ECO:0000313" key="11">
    <source>
        <dbReference type="EMBL" id="JAG76415.1"/>
    </source>
</evidence>
<keyword evidence="12" id="KW-1185">Reference proteome</keyword>
<dbReference type="FunFam" id="3.40.50.1820:FF:000075">
    <property type="entry name" value="Carboxypeptidase"/>
    <property type="match status" value="1"/>
</dbReference>
<evidence type="ECO:0000256" key="8">
    <source>
        <dbReference type="ARBA" id="ARBA00023180"/>
    </source>
</evidence>
<keyword evidence="5 10" id="KW-0645">Protease</keyword>
<keyword evidence="3" id="KW-0964">Secreted</keyword>
<name>A0A0C9PYP4_9HYME</name>
<sequence length="429" mass="48186">MTPIWAVVTYLLLNGIAEGRKGFGPGEQDWGFVKVRPGAHMFWWLYYVTPPSGEKVNVYERPLVIWLQGGPGASSTGYGNFEELGPIDIEGNKRNYTWVNDYNVMFIDNPVGSGFSYAETSSAFVTTNRQIADDLLKCMQAFLDKFPGFRKVPTYVVAESYGGKMAAELGFLWYNAQKNGSISSNLKGVALGDSWISPMDSVFSWAPFLLSTGMIDRGGVRAIEKAATETQKAVDEGRWRDATNLWSETEGVIMLVTGGIDFYNILEKRLALAPNSRFFPGIHPRVDRDEILNRLMNNEVREALGLNNSWGQQSSQVFQTLAGDFMKPVINIVQQLRNETNLEVFVFSGQLDLIVATLGTVEWVERMLENTEGWRTALRKPLVIGKVIEGYLKEYKNFKMYWINRAGHMVPRDNPSATAAMLKHLTTPK</sequence>
<dbReference type="PANTHER" id="PTHR11802">
    <property type="entry name" value="SERINE PROTEASE FAMILY S10 SERINE CARBOXYPEPTIDASE"/>
    <property type="match status" value="1"/>
</dbReference>
<reference evidence="13" key="2">
    <citation type="submission" date="2025-04" db="UniProtKB">
        <authorList>
            <consortium name="RefSeq"/>
        </authorList>
    </citation>
    <scope>IDENTIFICATION</scope>
    <source>
        <strain evidence="13">USDA-PBARC FA_bdor</strain>
        <tissue evidence="13">Whole organism</tissue>
    </source>
</reference>
<dbReference type="InterPro" id="IPR018202">
    <property type="entry name" value="Ser_caboxypep_ser_AS"/>
</dbReference>
<feature type="chain" id="PRO_5044513663" description="Carboxypeptidase" evidence="10">
    <location>
        <begin position="20"/>
        <end position="429"/>
    </location>
</feature>
<keyword evidence="4 10" id="KW-0121">Carboxypeptidase</keyword>
<keyword evidence="8" id="KW-0325">Glycoprotein</keyword>
<dbReference type="EMBL" id="GBYB01006648">
    <property type="protein sequence ID" value="JAG76415.1"/>
    <property type="molecule type" value="Transcribed_RNA"/>
</dbReference>
<comment type="function">
    <text evidence="9">May be involved in vascular wall and kidney homeostasis.</text>
</comment>
<dbReference type="GO" id="GO:0005576">
    <property type="term" value="C:extracellular region"/>
    <property type="evidence" value="ECO:0007669"/>
    <property type="project" value="UniProtKB-SubCell"/>
</dbReference>
<dbReference type="OrthoDB" id="443318at2759"/>
<dbReference type="GO" id="GO:0004185">
    <property type="term" value="F:serine-type carboxypeptidase activity"/>
    <property type="evidence" value="ECO:0007669"/>
    <property type="project" value="UniProtKB-UniRule"/>
</dbReference>
<dbReference type="KEGG" id="fas:105264227"/>
<evidence type="ECO:0000256" key="6">
    <source>
        <dbReference type="ARBA" id="ARBA00022729"/>
    </source>
</evidence>
<reference evidence="11" key="1">
    <citation type="submission" date="2015-01" db="EMBL/GenBank/DDBJ databases">
        <title>Transcriptome Assembly of Fopius arisanus.</title>
        <authorList>
            <person name="Geib S."/>
        </authorList>
    </citation>
    <scope>NUCLEOTIDE SEQUENCE</scope>
</reference>
<evidence type="ECO:0000256" key="5">
    <source>
        <dbReference type="ARBA" id="ARBA00022670"/>
    </source>
</evidence>
<evidence type="ECO:0000256" key="3">
    <source>
        <dbReference type="ARBA" id="ARBA00022525"/>
    </source>
</evidence>
<accession>A0A9R1TWP0</accession>
<dbReference type="EC" id="3.4.16.-" evidence="10"/>
<dbReference type="GO" id="GO:0006508">
    <property type="term" value="P:proteolysis"/>
    <property type="evidence" value="ECO:0007669"/>
    <property type="project" value="UniProtKB-KW"/>
</dbReference>
<dbReference type="SUPFAM" id="SSF53474">
    <property type="entry name" value="alpha/beta-Hydrolases"/>
    <property type="match status" value="1"/>
</dbReference>
<evidence type="ECO:0000256" key="1">
    <source>
        <dbReference type="ARBA" id="ARBA00004613"/>
    </source>
</evidence>